<sequence length="65" mass="7317">MASAKEVAMFDRKHVSQDAMAERRKAALAAELAREERAAAERESLASWNSWGERSTLTMGSYGRW</sequence>
<evidence type="ECO:0000313" key="2">
    <source>
        <dbReference type="Proteomes" id="UP000005324"/>
    </source>
</evidence>
<proteinExistence type="predicted"/>
<accession>D5RMC0</accession>
<reference evidence="1 2" key="1">
    <citation type="submission" date="2010-04" db="EMBL/GenBank/DDBJ databases">
        <authorList>
            <person name="Qin X."/>
            <person name="Bachman B."/>
            <person name="Battles P."/>
            <person name="Bell A."/>
            <person name="Bess C."/>
            <person name="Bickham C."/>
            <person name="Chaboub L."/>
            <person name="Chen D."/>
            <person name="Coyle M."/>
            <person name="Deiros D.R."/>
            <person name="Dinh H."/>
            <person name="Forbes L."/>
            <person name="Fowler G."/>
            <person name="Francisco L."/>
            <person name="Fu Q."/>
            <person name="Gubbala S."/>
            <person name="Hale W."/>
            <person name="Han Y."/>
            <person name="Hemphill L."/>
            <person name="Highlander S.K."/>
            <person name="Hirani K."/>
            <person name="Hogues M."/>
            <person name="Jackson L."/>
            <person name="Jakkamsetti A."/>
            <person name="Javaid M."/>
            <person name="Jiang H."/>
            <person name="Korchina V."/>
            <person name="Kovar C."/>
            <person name="Lara F."/>
            <person name="Lee S."/>
            <person name="Mata R."/>
            <person name="Mathew T."/>
            <person name="Moen C."/>
            <person name="Morales K."/>
            <person name="Munidasa M."/>
            <person name="Nazareth L."/>
            <person name="Ngo R."/>
            <person name="Nguyen L."/>
            <person name="Okwuonu G."/>
            <person name="Ongeri F."/>
            <person name="Patil S."/>
            <person name="Petrosino J."/>
            <person name="Pham C."/>
            <person name="Pham P."/>
            <person name="Pu L.-L."/>
            <person name="Puazo M."/>
            <person name="Raj R."/>
            <person name="Reid J."/>
            <person name="Rouhana J."/>
            <person name="Saada N."/>
            <person name="Shang Y."/>
            <person name="Simmons D."/>
            <person name="Thornton R."/>
            <person name="Warren J."/>
            <person name="Weissenberger G."/>
            <person name="Zhang J."/>
            <person name="Zhang L."/>
            <person name="Zhou C."/>
            <person name="Zhu D."/>
            <person name="Muzny D."/>
            <person name="Worley K."/>
            <person name="Gibbs R."/>
        </authorList>
    </citation>
    <scope>NUCLEOTIDE SEQUENCE [LARGE SCALE GENOMIC DNA]</scope>
    <source>
        <strain evidence="1 2">ATCC 49957</strain>
    </source>
</reference>
<keyword evidence="2" id="KW-1185">Reference proteome</keyword>
<name>D5RMC0_9PROT</name>
<dbReference type="Proteomes" id="UP000005324">
    <property type="component" value="Unassembled WGS sequence"/>
</dbReference>
<evidence type="ECO:0000313" key="1">
    <source>
        <dbReference type="EMBL" id="EFH11534.1"/>
    </source>
</evidence>
<dbReference type="AlphaFoldDB" id="D5RMC0"/>
<protein>
    <submittedName>
        <fullName evidence="1">Uncharacterized protein</fullName>
    </submittedName>
</protein>
<dbReference type="EMBL" id="ADVL01000360">
    <property type="protein sequence ID" value="EFH11534.1"/>
    <property type="molecule type" value="Genomic_DNA"/>
</dbReference>
<organism evidence="1 2">
    <name type="scientific">Pseudoroseomonas cervicalis ATCC 49957</name>
    <dbReference type="NCBI Taxonomy" id="525371"/>
    <lineage>
        <taxon>Bacteria</taxon>
        <taxon>Pseudomonadati</taxon>
        <taxon>Pseudomonadota</taxon>
        <taxon>Alphaproteobacteria</taxon>
        <taxon>Acetobacterales</taxon>
        <taxon>Roseomonadaceae</taxon>
        <taxon>Roseomonas</taxon>
    </lineage>
</organism>
<dbReference type="HOGENOM" id="CLU_2847086_0_0_5"/>
<gene>
    <name evidence="1" type="ORF">HMPREF0731_2231</name>
</gene>
<comment type="caution">
    <text evidence="1">The sequence shown here is derived from an EMBL/GenBank/DDBJ whole genome shotgun (WGS) entry which is preliminary data.</text>
</comment>